<gene>
    <name evidence="1" type="ordered locus">Igag_0693</name>
</gene>
<dbReference type="HOGENOM" id="CLU_1718193_0_0_2"/>
<evidence type="ECO:0000313" key="1">
    <source>
        <dbReference type="EMBL" id="ADM27523.1"/>
    </source>
</evidence>
<dbReference type="STRING" id="583356.Igag_0693"/>
<name>E0SSX3_IGNAA</name>
<evidence type="ECO:0000313" key="2">
    <source>
        <dbReference type="Proteomes" id="UP000001304"/>
    </source>
</evidence>
<dbReference type="KEGG" id="iag:Igag_0693"/>
<dbReference type="Proteomes" id="UP000001304">
    <property type="component" value="Chromosome"/>
</dbReference>
<keyword evidence="2" id="KW-1185">Reference proteome</keyword>
<dbReference type="BioCyc" id="IAGG583356:GHAH-689-MONOMER"/>
<sequence>MLQDATKMRILSLAFALERGVLAYMSTRSLYDAYWTVMNKLEDGGDEDLKNLVRVHWGDIAERIKAIAATAWKIFDELVELEIGRIKEVMRKILISEILRYVDSYDIARDINRALTKIAEEFGSKILKAVSDECEKLAEELIKKAEEKPQPP</sequence>
<accession>E0SSX3</accession>
<dbReference type="AlphaFoldDB" id="E0SSX3"/>
<protein>
    <submittedName>
        <fullName evidence="1">Uncharacterized protein</fullName>
    </submittedName>
</protein>
<proteinExistence type="predicted"/>
<dbReference type="EMBL" id="CP002098">
    <property type="protein sequence ID" value="ADM27523.1"/>
    <property type="molecule type" value="Genomic_DNA"/>
</dbReference>
<organism evidence="1 2">
    <name type="scientific">Ignisphaera aggregans (strain DSM 17230 / JCM 13409 / AQ1.S1)</name>
    <dbReference type="NCBI Taxonomy" id="583356"/>
    <lineage>
        <taxon>Archaea</taxon>
        <taxon>Thermoproteota</taxon>
        <taxon>Thermoprotei</taxon>
        <taxon>Desulfurococcales</taxon>
        <taxon>Desulfurococcaceae</taxon>
        <taxon>Ignisphaera</taxon>
    </lineage>
</organism>
<reference evidence="1 2" key="1">
    <citation type="journal article" date="2010" name="Stand. Genomic Sci.">
        <title>Complete genome sequence of Ignisphaera aggregans type strain (AQ1.S1).</title>
        <authorList>
            <person name="Goker M."/>
            <person name="Held B."/>
            <person name="Lapidus A."/>
            <person name="Nolan M."/>
            <person name="Spring S."/>
            <person name="Yasawong M."/>
            <person name="Lucas S."/>
            <person name="Glavina Del Rio T."/>
            <person name="Tice H."/>
            <person name="Cheng J.F."/>
            <person name="Goodwin L."/>
            <person name="Tapia R."/>
            <person name="Pitluck S."/>
            <person name="Liolios K."/>
            <person name="Ivanova N."/>
            <person name="Mavromatis K."/>
            <person name="Mikhailova N."/>
            <person name="Pati A."/>
            <person name="Chen A."/>
            <person name="Palaniappan K."/>
            <person name="Brambilla E."/>
            <person name="Land M."/>
            <person name="Hauser L."/>
            <person name="Chang Y.J."/>
            <person name="Jeffries C.D."/>
            <person name="Brettin T."/>
            <person name="Detter J.C."/>
            <person name="Han C."/>
            <person name="Rohde M."/>
            <person name="Sikorski J."/>
            <person name="Woyke T."/>
            <person name="Bristow J."/>
            <person name="Eisen J.A."/>
            <person name="Markowitz V."/>
            <person name="Hugenholtz P."/>
            <person name="Kyrpides N.C."/>
            <person name="Klenk H.P."/>
        </authorList>
    </citation>
    <scope>NUCLEOTIDE SEQUENCE [LARGE SCALE GENOMIC DNA]</scope>
    <source>
        <strain evidence="2">DSM 17230 / JCM 13409 / AQ1.S1</strain>
    </source>
</reference>